<dbReference type="GO" id="GO:0101005">
    <property type="term" value="F:deubiquitinase activity"/>
    <property type="evidence" value="ECO:0007669"/>
    <property type="project" value="TreeGrafter"/>
</dbReference>
<evidence type="ECO:0000313" key="2">
    <source>
        <dbReference type="EMBL" id="KAK4257364.1"/>
    </source>
</evidence>
<organism evidence="2 3">
    <name type="scientific">Acacia crassicarpa</name>
    <name type="common">northern wattle</name>
    <dbReference type="NCBI Taxonomy" id="499986"/>
    <lineage>
        <taxon>Eukaryota</taxon>
        <taxon>Viridiplantae</taxon>
        <taxon>Streptophyta</taxon>
        <taxon>Embryophyta</taxon>
        <taxon>Tracheophyta</taxon>
        <taxon>Spermatophyta</taxon>
        <taxon>Magnoliopsida</taxon>
        <taxon>eudicotyledons</taxon>
        <taxon>Gunneridae</taxon>
        <taxon>Pentapetalae</taxon>
        <taxon>rosids</taxon>
        <taxon>fabids</taxon>
        <taxon>Fabales</taxon>
        <taxon>Fabaceae</taxon>
        <taxon>Caesalpinioideae</taxon>
        <taxon>mimosoid clade</taxon>
        <taxon>Acacieae</taxon>
        <taxon>Acacia</taxon>
    </lineage>
</organism>
<protein>
    <recommendedName>
        <fullName evidence="4">PPPDE domain-containing protein</fullName>
    </recommendedName>
</protein>
<name>A0AAE1M9Y5_9FABA</name>
<reference evidence="2" key="1">
    <citation type="submission" date="2023-10" db="EMBL/GenBank/DDBJ databases">
        <title>Chromosome-level genome of the transformable northern wattle, Acacia crassicarpa.</title>
        <authorList>
            <person name="Massaro I."/>
            <person name="Sinha N.R."/>
            <person name="Poethig S."/>
            <person name="Leichty A.R."/>
        </authorList>
    </citation>
    <scope>NUCLEOTIDE SEQUENCE</scope>
    <source>
        <strain evidence="2">Acra3RX</strain>
        <tissue evidence="2">Leaf</tissue>
    </source>
</reference>
<evidence type="ECO:0000256" key="1">
    <source>
        <dbReference type="SAM" id="MobiDB-lite"/>
    </source>
</evidence>
<sequence length="139" mass="15533">MAISSSSSDCNGNKSDCCATVVLNVYDLTPLNNYTHWIGFGIFHSGIEDDLSRRLTGKRIPGWVNRLANLGALCSCLLPESLQVSNVKQQMPEWHVNMDDSDQETDDDQEINGNEEEKHLLSQLPGYEDVSYVKEVQAK</sequence>
<keyword evidence="3" id="KW-1185">Reference proteome</keyword>
<evidence type="ECO:0000313" key="3">
    <source>
        <dbReference type="Proteomes" id="UP001293593"/>
    </source>
</evidence>
<proteinExistence type="predicted"/>
<feature type="region of interest" description="Disordered" evidence="1">
    <location>
        <begin position="94"/>
        <end position="119"/>
    </location>
</feature>
<dbReference type="Proteomes" id="UP001293593">
    <property type="component" value="Unassembled WGS sequence"/>
</dbReference>
<dbReference type="GO" id="GO:0016579">
    <property type="term" value="P:protein deubiquitination"/>
    <property type="evidence" value="ECO:0007669"/>
    <property type="project" value="TreeGrafter"/>
</dbReference>
<dbReference type="PANTHER" id="PTHR12378:SF80">
    <property type="entry name" value="IP06716P-RELATED"/>
    <property type="match status" value="1"/>
</dbReference>
<dbReference type="EMBL" id="JAWXYG010000012">
    <property type="protein sequence ID" value="KAK4257364.1"/>
    <property type="molecule type" value="Genomic_DNA"/>
</dbReference>
<dbReference type="AlphaFoldDB" id="A0AAE1M9Y5"/>
<comment type="caution">
    <text evidence="2">The sequence shown here is derived from an EMBL/GenBank/DDBJ whole genome shotgun (WGS) entry which is preliminary data.</text>
</comment>
<feature type="compositionally biased region" description="Acidic residues" evidence="1">
    <location>
        <begin position="99"/>
        <end position="114"/>
    </location>
</feature>
<gene>
    <name evidence="2" type="ORF">QN277_006961</name>
</gene>
<evidence type="ECO:0008006" key="4">
    <source>
        <dbReference type="Google" id="ProtNLM"/>
    </source>
</evidence>
<dbReference type="PANTHER" id="PTHR12378">
    <property type="entry name" value="DESUMOYLATING ISOPEPTIDASE"/>
    <property type="match status" value="1"/>
</dbReference>
<dbReference type="InterPro" id="IPR008580">
    <property type="entry name" value="PPPDE_dom"/>
</dbReference>
<accession>A0AAE1M9Y5</accession>